<dbReference type="Gramene" id="rna38997">
    <property type="protein sequence ID" value="RHN44831.1"/>
    <property type="gene ID" value="gene38997"/>
</dbReference>
<dbReference type="Gene3D" id="3.30.420.40">
    <property type="match status" value="2"/>
</dbReference>
<evidence type="ECO:0000313" key="5">
    <source>
        <dbReference type="Proteomes" id="UP000265566"/>
    </source>
</evidence>
<dbReference type="PROSITE" id="PS00329">
    <property type="entry name" value="HSP70_2"/>
    <property type="match status" value="1"/>
</dbReference>
<dbReference type="AlphaFoldDB" id="A0A396GX78"/>
<dbReference type="Gene3D" id="3.90.640.10">
    <property type="entry name" value="Actin, Chain A, domain 4"/>
    <property type="match status" value="1"/>
</dbReference>
<evidence type="ECO:0000256" key="2">
    <source>
        <dbReference type="ARBA" id="ARBA00022741"/>
    </source>
</evidence>
<name>A0A396GX78_MEDTR</name>
<dbReference type="FunFam" id="3.30.420.40:FF:000545">
    <property type="entry name" value="Endoplasmic reticulum chaperone BiP"/>
    <property type="match status" value="1"/>
</dbReference>
<dbReference type="PANTHER" id="PTHR19375">
    <property type="entry name" value="HEAT SHOCK PROTEIN 70KDA"/>
    <property type="match status" value="1"/>
</dbReference>
<dbReference type="InterPro" id="IPR013126">
    <property type="entry name" value="Hsp_70_fam"/>
</dbReference>
<gene>
    <name evidence="4" type="ORF">MtrunA17_Chr7g0223671</name>
</gene>
<dbReference type="Proteomes" id="UP000265566">
    <property type="component" value="Chromosome 7"/>
</dbReference>
<sequence>MTILIFADAKRLIGRKYSDSIVQSDVLLWPFKVIAGDNDKPTVLVKYRGKEKHLVAEEISAMILTQMREIAEAFLESTVENAVITVPAYFNDSQRRATKDAGEIAGLNVMQIINEPTAAALAYGLQKRSNCVKERNIFIFDLGGGTFDVSLLTIKNNLFEVKATSGDTHLGGEDFDNRMVKHFVKEFERKNKLKLTLVVTQNP</sequence>
<protein>
    <submittedName>
        <fullName evidence="4">Putative Heat shock protein 70 family</fullName>
    </submittedName>
</protein>
<evidence type="ECO:0000256" key="1">
    <source>
        <dbReference type="ARBA" id="ARBA00007381"/>
    </source>
</evidence>
<keyword evidence="4" id="KW-0346">Stress response</keyword>
<evidence type="ECO:0000256" key="3">
    <source>
        <dbReference type="ARBA" id="ARBA00022840"/>
    </source>
</evidence>
<dbReference type="FunFam" id="3.30.30.30:FF:000001">
    <property type="entry name" value="heat shock 70 kDa protein-like"/>
    <property type="match status" value="1"/>
</dbReference>
<keyword evidence="2" id="KW-0547">Nucleotide-binding</keyword>
<comment type="caution">
    <text evidence="4">The sequence shown here is derived from an EMBL/GenBank/DDBJ whole genome shotgun (WGS) entry which is preliminary data.</text>
</comment>
<proteinExistence type="inferred from homology"/>
<accession>A0A396GX78</accession>
<dbReference type="GO" id="GO:0140662">
    <property type="term" value="F:ATP-dependent protein folding chaperone"/>
    <property type="evidence" value="ECO:0007669"/>
    <property type="project" value="InterPro"/>
</dbReference>
<evidence type="ECO:0000313" key="4">
    <source>
        <dbReference type="EMBL" id="RHN44831.1"/>
    </source>
</evidence>
<organism evidence="4 5">
    <name type="scientific">Medicago truncatula</name>
    <name type="common">Barrel medic</name>
    <name type="synonym">Medicago tribuloides</name>
    <dbReference type="NCBI Taxonomy" id="3880"/>
    <lineage>
        <taxon>Eukaryota</taxon>
        <taxon>Viridiplantae</taxon>
        <taxon>Streptophyta</taxon>
        <taxon>Embryophyta</taxon>
        <taxon>Tracheophyta</taxon>
        <taxon>Spermatophyta</taxon>
        <taxon>Magnoliopsida</taxon>
        <taxon>eudicotyledons</taxon>
        <taxon>Gunneridae</taxon>
        <taxon>Pentapetalae</taxon>
        <taxon>rosids</taxon>
        <taxon>fabids</taxon>
        <taxon>Fabales</taxon>
        <taxon>Fabaceae</taxon>
        <taxon>Papilionoideae</taxon>
        <taxon>50 kb inversion clade</taxon>
        <taxon>NPAAA clade</taxon>
        <taxon>Hologalegina</taxon>
        <taxon>IRL clade</taxon>
        <taxon>Trifolieae</taxon>
        <taxon>Medicago</taxon>
    </lineage>
</organism>
<dbReference type="SUPFAM" id="SSF53067">
    <property type="entry name" value="Actin-like ATPase domain"/>
    <property type="match status" value="2"/>
</dbReference>
<dbReference type="EMBL" id="PSQE01000007">
    <property type="protein sequence ID" value="RHN44831.1"/>
    <property type="molecule type" value="Genomic_DNA"/>
</dbReference>
<dbReference type="Pfam" id="PF00012">
    <property type="entry name" value="HSP70"/>
    <property type="match status" value="1"/>
</dbReference>
<dbReference type="InterPro" id="IPR018181">
    <property type="entry name" value="Heat_shock_70_CS"/>
</dbReference>
<comment type="similarity">
    <text evidence="1">Belongs to the heat shock protein 70 family.</text>
</comment>
<dbReference type="PRINTS" id="PR00301">
    <property type="entry name" value="HEATSHOCK70"/>
</dbReference>
<dbReference type="GO" id="GO:0005524">
    <property type="term" value="F:ATP binding"/>
    <property type="evidence" value="ECO:0007669"/>
    <property type="project" value="UniProtKB-KW"/>
</dbReference>
<dbReference type="Gene3D" id="3.30.30.30">
    <property type="match status" value="1"/>
</dbReference>
<keyword evidence="3" id="KW-0067">ATP-binding</keyword>
<dbReference type="InterPro" id="IPR043129">
    <property type="entry name" value="ATPase_NBD"/>
</dbReference>
<reference evidence="5" key="1">
    <citation type="journal article" date="2018" name="Nat. Plants">
        <title>Whole-genome landscape of Medicago truncatula symbiotic genes.</title>
        <authorList>
            <person name="Pecrix Y."/>
            <person name="Staton S.E."/>
            <person name="Sallet E."/>
            <person name="Lelandais-Briere C."/>
            <person name="Moreau S."/>
            <person name="Carrere S."/>
            <person name="Blein T."/>
            <person name="Jardinaud M.F."/>
            <person name="Latrasse D."/>
            <person name="Zouine M."/>
            <person name="Zahm M."/>
            <person name="Kreplak J."/>
            <person name="Mayjonade B."/>
            <person name="Satge C."/>
            <person name="Perez M."/>
            <person name="Cauet S."/>
            <person name="Marande W."/>
            <person name="Chantry-Darmon C."/>
            <person name="Lopez-Roques C."/>
            <person name="Bouchez O."/>
            <person name="Berard A."/>
            <person name="Debelle F."/>
            <person name="Munos S."/>
            <person name="Bendahmane A."/>
            <person name="Berges H."/>
            <person name="Niebel A."/>
            <person name="Buitink J."/>
            <person name="Frugier F."/>
            <person name="Benhamed M."/>
            <person name="Crespi M."/>
            <person name="Gouzy J."/>
            <person name="Gamas P."/>
        </authorList>
    </citation>
    <scope>NUCLEOTIDE SEQUENCE [LARGE SCALE GENOMIC DNA]</scope>
    <source>
        <strain evidence="5">cv. Jemalong A17</strain>
    </source>
</reference>